<dbReference type="SUPFAM" id="SSF52279">
    <property type="entry name" value="Beta-D-glucan exohydrolase, C-terminal domain"/>
    <property type="match status" value="1"/>
</dbReference>
<accession>A0A9X2BKL5</accession>
<feature type="domain" description="Fibronectin type III-like" evidence="6">
    <location>
        <begin position="323"/>
        <end position="399"/>
    </location>
</feature>
<dbReference type="Proteomes" id="UP001139559">
    <property type="component" value="Unassembled WGS sequence"/>
</dbReference>
<dbReference type="Gene3D" id="2.60.40.10">
    <property type="entry name" value="Immunoglobulins"/>
    <property type="match status" value="1"/>
</dbReference>
<evidence type="ECO:0000256" key="3">
    <source>
        <dbReference type="ARBA" id="ARBA00023277"/>
    </source>
</evidence>
<comment type="caution">
    <text evidence="7">The sequence shown here is derived from an EMBL/GenBank/DDBJ whole genome shotgun (WGS) entry which is preliminary data.</text>
</comment>
<keyword evidence="4 5" id="KW-0326">Glycosidase</keyword>
<dbReference type="Gene3D" id="3.20.20.300">
    <property type="entry name" value="Glycoside hydrolase, family 3, N-terminal domain"/>
    <property type="match status" value="1"/>
</dbReference>
<dbReference type="Pfam" id="PF01915">
    <property type="entry name" value="Glyco_hydro_3_C"/>
    <property type="match status" value="1"/>
</dbReference>
<keyword evidence="3" id="KW-0119">Carbohydrate metabolism</keyword>
<dbReference type="PANTHER" id="PTHR42715:SF10">
    <property type="entry name" value="BETA-GLUCOSIDASE"/>
    <property type="match status" value="1"/>
</dbReference>
<dbReference type="InterPro" id="IPR019800">
    <property type="entry name" value="Glyco_hydro_3_AS"/>
</dbReference>
<proteinExistence type="inferred from homology"/>
<dbReference type="Pfam" id="PF14310">
    <property type="entry name" value="Fn3-like"/>
    <property type="match status" value="1"/>
</dbReference>
<name>A0A9X2BKL5_9VIBR</name>
<dbReference type="GO" id="GO:0005975">
    <property type="term" value="P:carbohydrate metabolic process"/>
    <property type="evidence" value="ECO:0007669"/>
    <property type="project" value="InterPro"/>
</dbReference>
<keyword evidence="2 5" id="KW-0378">Hydrolase</keyword>
<dbReference type="SMART" id="SM01217">
    <property type="entry name" value="Fn3_like"/>
    <property type="match status" value="1"/>
</dbReference>
<evidence type="ECO:0000256" key="1">
    <source>
        <dbReference type="ARBA" id="ARBA00005336"/>
    </source>
</evidence>
<dbReference type="InterPro" id="IPR017853">
    <property type="entry name" value="GH"/>
</dbReference>
<evidence type="ECO:0000259" key="6">
    <source>
        <dbReference type="SMART" id="SM01217"/>
    </source>
</evidence>
<sequence length="925" mass="101290">MYQEKNQLKPSILSSVSRQAASEGIVLLENQGNVLPFKDGECISLFGRCQIDTYRSGTGSGGAVNVLYAVNALEGLRANPSITLNEELVSVYEQWVGDNPFDNGGGGWAAEPWFQKEMPITQTLAEQAKTVSNKAVVFIGRTAGEEQDNREEAGSYYLTEDELDMLKKVTAQFDDVIMVLNVSNIIDMSWLSTIENAQSIKGVLYNWAAGMEGGHALADVLSGDVSPSGKLTDTIAHRLEDYPSAANFGRSDYNLYAEDIYLGYRYFETFKPETVLYEFGAGRSYTTFNQTLSSYLIEGEGAEAILHFDVEVKNVGEQFSGKEVVQIYLEAPQGELGKPSRVLIGFTKTELLACGESETVRVSVPVRSFASYDDSGVTGERNCYVLEAGCYQFYFGGSVRSSKCMSATFDVKELMVTERLKEALAPVKAFDRMKPGAKKQDGSYELTYEPVPLRTVSMQDRIESALPASIELSGDKGIKLIDVKQGRAGLEEFVAQMTPEQLATMTRGEGMCSPKVTPGVAAAFGGVSLDLFELGIPVAAAADGPSGIRMDSGHTATQVPIGTLLASTWNRELNEQLFYLVGQELVEHKIDTLLGPGMNIHRHPLNGRNFEYFSEDSLITGVIASAQTLGLSKAGVSGTIKHFVANDQETDRKDVDSVVSERALREIHLRPFEMAVKEGNASTIMTAYNPVNGHWTASNYDLNTTILRDEWGYRGIVMSDWWAKMNDPITAGKEDVSFTSFMIRSQNDLYMVVENDGAECNASSDDTIDALNSGRLTLGELQRSAMNICRFIMNAPAMDRPLEFYHNVKHFEPLQEAGERVSTPVEQGVTFKAEAIKTAVIDVSKDGLYQCDALMRYELNSMAQSSCNLSINGVVAMTLPVNGTDGKLVSVKGQEVKLSKGLYELSVESVKPGLELEQLTFTAVQ</sequence>
<evidence type="ECO:0000313" key="8">
    <source>
        <dbReference type="Proteomes" id="UP001139559"/>
    </source>
</evidence>
<organism evidence="7 8">
    <name type="scientific">Vibrio amylolyticus</name>
    <dbReference type="NCBI Taxonomy" id="2847292"/>
    <lineage>
        <taxon>Bacteria</taxon>
        <taxon>Pseudomonadati</taxon>
        <taxon>Pseudomonadota</taxon>
        <taxon>Gammaproteobacteria</taxon>
        <taxon>Vibrionales</taxon>
        <taxon>Vibrionaceae</taxon>
        <taxon>Vibrio</taxon>
    </lineage>
</organism>
<dbReference type="GO" id="GO:0004553">
    <property type="term" value="F:hydrolase activity, hydrolyzing O-glycosyl compounds"/>
    <property type="evidence" value="ECO:0007669"/>
    <property type="project" value="InterPro"/>
</dbReference>
<dbReference type="AlphaFoldDB" id="A0A9X2BKL5"/>
<dbReference type="Pfam" id="PF00933">
    <property type="entry name" value="Glyco_hydro_3"/>
    <property type="match status" value="1"/>
</dbReference>
<dbReference type="InterPro" id="IPR013783">
    <property type="entry name" value="Ig-like_fold"/>
</dbReference>
<dbReference type="PROSITE" id="PS00775">
    <property type="entry name" value="GLYCOSYL_HYDROL_F3"/>
    <property type="match status" value="1"/>
</dbReference>
<evidence type="ECO:0000256" key="4">
    <source>
        <dbReference type="ARBA" id="ARBA00023295"/>
    </source>
</evidence>
<gene>
    <name evidence="7" type="ORF">KP803_06655</name>
</gene>
<dbReference type="SUPFAM" id="SSF51445">
    <property type="entry name" value="(Trans)glycosidases"/>
    <property type="match status" value="1"/>
</dbReference>
<evidence type="ECO:0000256" key="2">
    <source>
        <dbReference type="ARBA" id="ARBA00022801"/>
    </source>
</evidence>
<evidence type="ECO:0000256" key="5">
    <source>
        <dbReference type="RuleBase" id="RU361161"/>
    </source>
</evidence>
<dbReference type="InterPro" id="IPR036881">
    <property type="entry name" value="Glyco_hydro_3_C_sf"/>
</dbReference>
<dbReference type="InterPro" id="IPR036962">
    <property type="entry name" value="Glyco_hydro_3_N_sf"/>
</dbReference>
<dbReference type="InterPro" id="IPR026891">
    <property type="entry name" value="Fn3-like"/>
</dbReference>
<comment type="similarity">
    <text evidence="1 5">Belongs to the glycosyl hydrolase 3 family.</text>
</comment>
<dbReference type="PANTHER" id="PTHR42715">
    <property type="entry name" value="BETA-GLUCOSIDASE"/>
    <property type="match status" value="1"/>
</dbReference>
<dbReference type="InterPro" id="IPR002772">
    <property type="entry name" value="Glyco_hydro_3_C"/>
</dbReference>
<evidence type="ECO:0000313" key="7">
    <source>
        <dbReference type="EMBL" id="MCK6262958.1"/>
    </source>
</evidence>
<dbReference type="PRINTS" id="PR00133">
    <property type="entry name" value="GLHYDRLASE3"/>
</dbReference>
<protein>
    <submittedName>
        <fullName evidence="7">Glycoside hydrolase family 3 C-terminal domain-containing protein</fullName>
    </submittedName>
</protein>
<keyword evidence="8" id="KW-1185">Reference proteome</keyword>
<dbReference type="InterPro" id="IPR050288">
    <property type="entry name" value="Cellulose_deg_GH3"/>
</dbReference>
<dbReference type="EMBL" id="JAJHVV010000003">
    <property type="protein sequence ID" value="MCK6262958.1"/>
    <property type="molecule type" value="Genomic_DNA"/>
</dbReference>
<dbReference type="Gene3D" id="3.40.50.1700">
    <property type="entry name" value="Glycoside hydrolase family 3 C-terminal domain"/>
    <property type="match status" value="1"/>
</dbReference>
<dbReference type="RefSeq" id="WP_248008065.1">
    <property type="nucleotide sequence ID" value="NZ_JAJHVV010000003.1"/>
</dbReference>
<dbReference type="InterPro" id="IPR001764">
    <property type="entry name" value="Glyco_hydro_3_N"/>
</dbReference>
<reference evidence="7" key="1">
    <citation type="submission" date="2021-11" db="EMBL/GenBank/DDBJ databases">
        <title>Vibrio ZSDE26 sp. nov. and Vibrio ZSDZ34 sp. nov., isolated from coastal seawater in Qingdao.</title>
        <authorList>
            <person name="Zhang P."/>
        </authorList>
    </citation>
    <scope>NUCLEOTIDE SEQUENCE</scope>
    <source>
        <strain evidence="7">ZSDE26</strain>
    </source>
</reference>